<feature type="transmembrane region" description="Helical" evidence="1">
    <location>
        <begin position="144"/>
        <end position="164"/>
    </location>
</feature>
<keyword evidence="1" id="KW-1133">Transmembrane helix</keyword>
<feature type="transmembrane region" description="Helical" evidence="1">
    <location>
        <begin position="44"/>
        <end position="63"/>
    </location>
</feature>
<protein>
    <submittedName>
        <fullName evidence="2">Uncharacterized protein</fullName>
    </submittedName>
</protein>
<dbReference type="VEuPathDB" id="TrichDB:TVAG_417430"/>
<organism evidence="2 3">
    <name type="scientific">Trichomonas vaginalis (strain ATCC PRA-98 / G3)</name>
    <dbReference type="NCBI Taxonomy" id="412133"/>
    <lineage>
        <taxon>Eukaryota</taxon>
        <taxon>Metamonada</taxon>
        <taxon>Parabasalia</taxon>
        <taxon>Trichomonadida</taxon>
        <taxon>Trichomonadidae</taxon>
        <taxon>Trichomonas</taxon>
    </lineage>
</organism>
<name>A2F5Z5_TRIV3</name>
<evidence type="ECO:0000313" key="3">
    <source>
        <dbReference type="Proteomes" id="UP000001542"/>
    </source>
</evidence>
<reference evidence="2" key="2">
    <citation type="journal article" date="2007" name="Science">
        <title>Draft genome sequence of the sexually transmitted pathogen Trichomonas vaginalis.</title>
        <authorList>
            <person name="Carlton J.M."/>
            <person name="Hirt R.P."/>
            <person name="Silva J.C."/>
            <person name="Delcher A.L."/>
            <person name="Schatz M."/>
            <person name="Zhao Q."/>
            <person name="Wortman J.R."/>
            <person name="Bidwell S.L."/>
            <person name="Alsmark U.C.M."/>
            <person name="Besteiro S."/>
            <person name="Sicheritz-Ponten T."/>
            <person name="Noel C.J."/>
            <person name="Dacks J.B."/>
            <person name="Foster P.G."/>
            <person name="Simillion C."/>
            <person name="Van de Peer Y."/>
            <person name="Miranda-Saavedra D."/>
            <person name="Barton G.J."/>
            <person name="Westrop G.D."/>
            <person name="Mueller S."/>
            <person name="Dessi D."/>
            <person name="Fiori P.L."/>
            <person name="Ren Q."/>
            <person name="Paulsen I."/>
            <person name="Zhang H."/>
            <person name="Bastida-Corcuera F.D."/>
            <person name="Simoes-Barbosa A."/>
            <person name="Brown M.T."/>
            <person name="Hayes R.D."/>
            <person name="Mukherjee M."/>
            <person name="Okumura C.Y."/>
            <person name="Schneider R."/>
            <person name="Smith A.J."/>
            <person name="Vanacova S."/>
            <person name="Villalvazo M."/>
            <person name="Haas B.J."/>
            <person name="Pertea M."/>
            <person name="Feldblyum T.V."/>
            <person name="Utterback T.R."/>
            <person name="Shu C.L."/>
            <person name="Osoegawa K."/>
            <person name="de Jong P.J."/>
            <person name="Hrdy I."/>
            <person name="Horvathova L."/>
            <person name="Zubacova Z."/>
            <person name="Dolezal P."/>
            <person name="Malik S.B."/>
            <person name="Logsdon J.M. Jr."/>
            <person name="Henze K."/>
            <person name="Gupta A."/>
            <person name="Wang C.C."/>
            <person name="Dunne R.L."/>
            <person name="Upcroft J.A."/>
            <person name="Upcroft P."/>
            <person name="White O."/>
            <person name="Salzberg S.L."/>
            <person name="Tang P."/>
            <person name="Chiu C.-H."/>
            <person name="Lee Y.-S."/>
            <person name="Embley T.M."/>
            <person name="Coombs G.H."/>
            <person name="Mottram J.C."/>
            <person name="Tachezy J."/>
            <person name="Fraser-Liggett C.M."/>
            <person name="Johnson P.J."/>
        </authorList>
    </citation>
    <scope>NUCLEOTIDE SEQUENCE [LARGE SCALE GENOMIC DNA]</scope>
    <source>
        <strain evidence="2">G3</strain>
    </source>
</reference>
<dbReference type="EMBL" id="DS113629">
    <property type="protein sequence ID" value="EAX99676.1"/>
    <property type="molecule type" value="Genomic_DNA"/>
</dbReference>
<keyword evidence="3" id="KW-1185">Reference proteome</keyword>
<gene>
    <name evidence="2" type="ORF">TVAG_417430</name>
</gene>
<feature type="transmembrane region" description="Helical" evidence="1">
    <location>
        <begin position="16"/>
        <end position="38"/>
    </location>
</feature>
<dbReference type="VEuPathDB" id="TrichDB:TVAGG3_1054100"/>
<dbReference type="InParanoid" id="A2F5Z5"/>
<keyword evidence="1" id="KW-0812">Transmembrane</keyword>
<evidence type="ECO:0000256" key="1">
    <source>
        <dbReference type="SAM" id="Phobius"/>
    </source>
</evidence>
<keyword evidence="1" id="KW-0472">Membrane</keyword>
<feature type="transmembrane region" description="Helical" evidence="1">
    <location>
        <begin position="83"/>
        <end position="103"/>
    </location>
</feature>
<feature type="transmembrane region" description="Helical" evidence="1">
    <location>
        <begin position="170"/>
        <end position="190"/>
    </location>
</feature>
<dbReference type="KEGG" id="tva:4757488"/>
<accession>A2F5Z5</accession>
<dbReference type="AlphaFoldDB" id="A2F5Z5"/>
<dbReference type="RefSeq" id="XP_001312606.1">
    <property type="nucleotide sequence ID" value="XM_001312605.1"/>
</dbReference>
<dbReference type="Proteomes" id="UP000001542">
    <property type="component" value="Unassembled WGS sequence"/>
</dbReference>
<evidence type="ECO:0000313" key="2">
    <source>
        <dbReference type="EMBL" id="EAX99676.1"/>
    </source>
</evidence>
<reference evidence="2" key="1">
    <citation type="submission" date="2006-10" db="EMBL/GenBank/DDBJ databases">
        <authorList>
            <person name="Amadeo P."/>
            <person name="Zhao Q."/>
            <person name="Wortman J."/>
            <person name="Fraser-Liggett C."/>
            <person name="Carlton J."/>
        </authorList>
    </citation>
    <scope>NUCLEOTIDE SEQUENCE</scope>
    <source>
        <strain evidence="2">G3</strain>
    </source>
</reference>
<feature type="transmembrane region" description="Helical" evidence="1">
    <location>
        <begin position="115"/>
        <end position="132"/>
    </location>
</feature>
<sequence length="248" mass="28580">MDQTDPRSFQIDSEAFIQWVIGALSIITFVTCIIYFFANEILSVIIFYSAAESFHLFRIVRFVAPKLEIPQNVTQKVLMCQDFYMFILCLLFIVTESTNYFVVLDYAVNTLIESLHFFVHFLAPWMGVEGPFVAKLRSYINNQYIPIVSAIIEVCVTISFFIQAITKFSFTNLIIFVGYFFLVIVASLATTEAHGRFWAKIGLFLREFAASRNDKLGQYVELVVEKCSHFASVAQQYFPKKDIKVHLQ</sequence>
<proteinExistence type="predicted"/>